<evidence type="ECO:0000313" key="8">
    <source>
        <dbReference type="Proteomes" id="UP001564626"/>
    </source>
</evidence>
<feature type="binding site" evidence="5">
    <location>
        <position position="102"/>
    </location>
    <ligand>
        <name>S-adenosyl-L-methionine</name>
        <dbReference type="ChEBI" id="CHEBI:59789"/>
    </ligand>
</feature>
<dbReference type="PANTHER" id="PTHR11727:SF7">
    <property type="entry name" value="DIMETHYLADENOSINE TRANSFERASE-RELATED"/>
    <property type="match status" value="1"/>
</dbReference>
<organism evidence="7 8">
    <name type="scientific">Saccharopolyspora cebuensis</name>
    <dbReference type="NCBI Taxonomy" id="418759"/>
    <lineage>
        <taxon>Bacteria</taxon>
        <taxon>Bacillati</taxon>
        <taxon>Actinomycetota</taxon>
        <taxon>Actinomycetes</taxon>
        <taxon>Pseudonocardiales</taxon>
        <taxon>Pseudonocardiaceae</taxon>
        <taxon>Saccharopolyspora</taxon>
    </lineage>
</organism>
<dbReference type="CDD" id="cd02440">
    <property type="entry name" value="AdoMet_MTases"/>
    <property type="match status" value="1"/>
</dbReference>
<keyword evidence="2 5" id="KW-0808">Transferase</keyword>
<evidence type="ECO:0000313" key="7">
    <source>
        <dbReference type="EMBL" id="MEY8041052.1"/>
    </source>
</evidence>
<evidence type="ECO:0000256" key="5">
    <source>
        <dbReference type="PROSITE-ProRule" id="PRU01026"/>
    </source>
</evidence>
<dbReference type="InterPro" id="IPR029063">
    <property type="entry name" value="SAM-dependent_MTases_sf"/>
</dbReference>
<dbReference type="Gene3D" id="3.40.50.150">
    <property type="entry name" value="Vaccinia Virus protein VP39"/>
    <property type="match status" value="1"/>
</dbReference>
<dbReference type="Pfam" id="PF00398">
    <property type="entry name" value="RrnaAD"/>
    <property type="match status" value="1"/>
</dbReference>
<evidence type="ECO:0000256" key="3">
    <source>
        <dbReference type="ARBA" id="ARBA00022691"/>
    </source>
</evidence>
<dbReference type="InterPro" id="IPR001737">
    <property type="entry name" value="KsgA/Erm"/>
</dbReference>
<dbReference type="SMART" id="SM00650">
    <property type="entry name" value="rADc"/>
    <property type="match status" value="1"/>
</dbReference>
<dbReference type="EMBL" id="JBGEHV010000030">
    <property type="protein sequence ID" value="MEY8041052.1"/>
    <property type="molecule type" value="Genomic_DNA"/>
</dbReference>
<keyword evidence="4 5" id="KW-0694">RNA-binding</keyword>
<reference evidence="7 8" key="1">
    <citation type="submission" date="2024-08" db="EMBL/GenBank/DDBJ databases">
        <title>Genome mining of Saccharopolyspora cebuensis PGLac3 from Nigerian medicinal plant.</title>
        <authorList>
            <person name="Ezeobiora C.E."/>
            <person name="Igbokwe N.H."/>
            <person name="Amin D.H."/>
            <person name="Mendie U.E."/>
        </authorList>
    </citation>
    <scope>NUCLEOTIDE SEQUENCE [LARGE SCALE GENOMIC DNA]</scope>
    <source>
        <strain evidence="7 8">PGLac3</strain>
    </source>
</reference>
<dbReference type="RefSeq" id="WP_345368308.1">
    <property type="nucleotide sequence ID" value="NZ_BAABII010000035.1"/>
</dbReference>
<proteinExistence type="inferred from homology"/>
<feature type="binding site" evidence="5">
    <location>
        <position position="44"/>
    </location>
    <ligand>
        <name>S-adenosyl-L-methionine</name>
        <dbReference type="ChEBI" id="CHEBI:59789"/>
    </ligand>
</feature>
<feature type="binding site" evidence="5">
    <location>
        <position position="86"/>
    </location>
    <ligand>
        <name>S-adenosyl-L-methionine</name>
        <dbReference type="ChEBI" id="CHEBI:59789"/>
    </ligand>
</feature>
<feature type="binding site" evidence="5">
    <location>
        <position position="19"/>
    </location>
    <ligand>
        <name>S-adenosyl-L-methionine</name>
        <dbReference type="ChEBI" id="CHEBI:59789"/>
    </ligand>
</feature>
<accession>A0ABV4CLP0</accession>
<dbReference type="SUPFAM" id="SSF53335">
    <property type="entry name" value="S-adenosyl-L-methionine-dependent methyltransferases"/>
    <property type="match status" value="1"/>
</dbReference>
<protein>
    <submittedName>
        <fullName evidence="7">rRNA adenine N-6-methyltransferase family protein</fullName>
    </submittedName>
</protein>
<gene>
    <name evidence="7" type="ORF">AB8O55_16705</name>
</gene>
<dbReference type="PROSITE" id="PS51689">
    <property type="entry name" value="SAM_RNA_A_N6_MT"/>
    <property type="match status" value="1"/>
</dbReference>
<keyword evidence="3 5" id="KW-0949">S-adenosyl-L-methionine</keyword>
<feature type="binding site" evidence="5">
    <location>
        <position position="64"/>
    </location>
    <ligand>
        <name>S-adenosyl-L-methionine</name>
        <dbReference type="ChEBI" id="CHEBI:59789"/>
    </ligand>
</feature>
<dbReference type="PANTHER" id="PTHR11727">
    <property type="entry name" value="DIMETHYLADENOSINE TRANSFERASE"/>
    <property type="match status" value="1"/>
</dbReference>
<dbReference type="Proteomes" id="UP001564626">
    <property type="component" value="Unassembled WGS sequence"/>
</dbReference>
<comment type="similarity">
    <text evidence="5">Belongs to the class I-like SAM-binding methyltransferase superfamily. rRNA adenine N(6)-methyltransferase family.</text>
</comment>
<evidence type="ECO:0000256" key="1">
    <source>
        <dbReference type="ARBA" id="ARBA00022603"/>
    </source>
</evidence>
<name>A0ABV4CLP0_9PSEU</name>
<comment type="caution">
    <text evidence="5">Lacks conserved residue(s) required for the propagation of feature annotation.</text>
</comment>
<dbReference type="InterPro" id="IPR020598">
    <property type="entry name" value="rRNA_Ade_methylase_Trfase_N"/>
</dbReference>
<keyword evidence="1 5" id="KW-0489">Methyltransferase</keyword>
<sequence>MDDNELASLADPSFEQYFLVSPEKLALIYDAAGIRPSDRVVEIGAGVGTVARTMPPCQSLTVVEFDRNLIDHLRRNVPHANVIHGDGLRAARDMAFDVLVSNLPNLVTESLIDILPELSFRVAVMAVGEHADLGRLPAEFKVTEVATISGTDFRPAQPSVSRIVKVAR</sequence>
<evidence type="ECO:0000259" key="6">
    <source>
        <dbReference type="SMART" id="SM00650"/>
    </source>
</evidence>
<comment type="caution">
    <text evidence="7">The sequence shown here is derived from an EMBL/GenBank/DDBJ whole genome shotgun (WGS) entry which is preliminary data.</text>
</comment>
<evidence type="ECO:0000256" key="4">
    <source>
        <dbReference type="ARBA" id="ARBA00022884"/>
    </source>
</evidence>
<evidence type="ECO:0000256" key="2">
    <source>
        <dbReference type="ARBA" id="ARBA00022679"/>
    </source>
</evidence>
<keyword evidence="8" id="KW-1185">Reference proteome</keyword>
<feature type="domain" description="Ribosomal RNA adenine methylase transferase N-terminal" evidence="6">
    <location>
        <begin position="24"/>
        <end position="167"/>
    </location>
</feature>